<sequence>MAALIALANAEGGIQRICVEYDTHVGVYGFVFYRDGEWIYSIIDDKLYLKSPCWDLLSMQRCLLEQIDREDVERVYRKTYQTGSKARGH</sequence>
<dbReference type="InterPro" id="IPR038765">
    <property type="entry name" value="Papain-like_cys_pep_sf"/>
</dbReference>
<accession>A0ABQ9P5L2</accession>
<keyword evidence="1" id="KW-0378">Hydrolase</keyword>
<dbReference type="EMBL" id="JARUPT010001689">
    <property type="protein sequence ID" value="KAK0367403.1"/>
    <property type="molecule type" value="Genomic_DNA"/>
</dbReference>
<gene>
    <name evidence="1" type="ORF">CLIM01_15240</name>
</gene>
<evidence type="ECO:0000313" key="1">
    <source>
        <dbReference type="EMBL" id="KAK0367403.1"/>
    </source>
</evidence>
<proteinExistence type="predicted"/>
<name>A0ABQ9P5L2_9PEZI</name>
<dbReference type="Proteomes" id="UP001169217">
    <property type="component" value="Unassembled WGS sequence"/>
</dbReference>
<organism evidence="1 2">
    <name type="scientific">Colletotrichum limetticola</name>
    <dbReference type="NCBI Taxonomy" id="1209924"/>
    <lineage>
        <taxon>Eukaryota</taxon>
        <taxon>Fungi</taxon>
        <taxon>Dikarya</taxon>
        <taxon>Ascomycota</taxon>
        <taxon>Pezizomycotina</taxon>
        <taxon>Sordariomycetes</taxon>
        <taxon>Hypocreomycetidae</taxon>
        <taxon>Glomerellales</taxon>
        <taxon>Glomerellaceae</taxon>
        <taxon>Colletotrichum</taxon>
        <taxon>Colletotrichum acutatum species complex</taxon>
    </lineage>
</organism>
<comment type="caution">
    <text evidence="1">The sequence shown here is derived from an EMBL/GenBank/DDBJ whole genome shotgun (WGS) entry which is preliminary data.</text>
</comment>
<keyword evidence="1" id="KW-0645">Protease</keyword>
<dbReference type="GO" id="GO:0008233">
    <property type="term" value="F:peptidase activity"/>
    <property type="evidence" value="ECO:0007669"/>
    <property type="project" value="UniProtKB-KW"/>
</dbReference>
<dbReference type="SUPFAM" id="SSF54001">
    <property type="entry name" value="Cysteine proteinases"/>
    <property type="match status" value="1"/>
</dbReference>
<dbReference type="GO" id="GO:0006508">
    <property type="term" value="P:proteolysis"/>
    <property type="evidence" value="ECO:0007669"/>
    <property type="project" value="UniProtKB-KW"/>
</dbReference>
<protein>
    <submittedName>
        <fullName evidence="1">Calpain family cysteine protease</fullName>
    </submittedName>
</protein>
<reference evidence="1" key="1">
    <citation type="submission" date="2023-04" db="EMBL/GenBank/DDBJ databases">
        <title>Colletotrichum limetticola genome sequence.</title>
        <authorList>
            <person name="Baroncelli R."/>
        </authorList>
    </citation>
    <scope>NUCLEOTIDE SEQUENCE</scope>
    <source>
        <strain evidence="1">KLA-Anderson</strain>
    </source>
</reference>
<keyword evidence="2" id="KW-1185">Reference proteome</keyword>
<evidence type="ECO:0000313" key="2">
    <source>
        <dbReference type="Proteomes" id="UP001169217"/>
    </source>
</evidence>